<proteinExistence type="inferred from homology"/>
<keyword evidence="11" id="KW-1133">Transmembrane helix</keyword>
<dbReference type="Pfam" id="PF07983">
    <property type="entry name" value="X8"/>
    <property type="match status" value="1"/>
</dbReference>
<keyword evidence="11" id="KW-0812">Transmembrane</keyword>
<evidence type="ECO:0000256" key="1">
    <source>
        <dbReference type="ARBA" id="ARBA00000382"/>
    </source>
</evidence>
<keyword evidence="5" id="KW-0378">Hydrolase</keyword>
<keyword evidence="4 12" id="KW-0732">Signal</keyword>
<dbReference type="Gene3D" id="3.20.20.80">
    <property type="entry name" value="Glycosidases"/>
    <property type="match status" value="1"/>
</dbReference>
<keyword evidence="11" id="KW-0472">Membrane</keyword>
<evidence type="ECO:0000259" key="13">
    <source>
        <dbReference type="SMART" id="SM00768"/>
    </source>
</evidence>
<evidence type="ECO:0000256" key="6">
    <source>
        <dbReference type="ARBA" id="ARBA00023157"/>
    </source>
</evidence>
<reference evidence="14" key="1">
    <citation type="submission" date="2020-09" db="EMBL/GenBank/DDBJ databases">
        <title>Genome-Enabled Discovery of Anthraquinone Biosynthesis in Senna tora.</title>
        <authorList>
            <person name="Kang S.-H."/>
            <person name="Pandey R.P."/>
            <person name="Lee C.-M."/>
            <person name="Sim J.-S."/>
            <person name="Jeong J.-T."/>
            <person name="Choi B.-S."/>
            <person name="Jung M."/>
            <person name="Ginzburg D."/>
            <person name="Zhao K."/>
            <person name="Won S.Y."/>
            <person name="Oh T.-J."/>
            <person name="Yu Y."/>
            <person name="Kim N.-H."/>
            <person name="Lee O.R."/>
            <person name="Lee T.-H."/>
            <person name="Bashyal P."/>
            <person name="Kim T.-S."/>
            <person name="Lee W.-H."/>
            <person name="Kawkins C."/>
            <person name="Kim C.-K."/>
            <person name="Kim J.S."/>
            <person name="Ahn B.O."/>
            <person name="Rhee S.Y."/>
            <person name="Sohng J.K."/>
        </authorList>
    </citation>
    <scope>NUCLEOTIDE SEQUENCE</scope>
    <source>
        <tissue evidence="14">Leaf</tissue>
    </source>
</reference>
<dbReference type="Gene3D" id="1.20.58.1040">
    <property type="match status" value="1"/>
</dbReference>
<dbReference type="PANTHER" id="PTHR32227">
    <property type="entry name" value="GLUCAN ENDO-1,3-BETA-GLUCOSIDASE BG1-RELATED-RELATED"/>
    <property type="match status" value="1"/>
</dbReference>
<name>A0A835C9G3_9FABA</name>
<protein>
    <recommendedName>
        <fullName evidence="3">glucan endo-1,3-beta-D-glucosidase</fullName>
        <ecNumber evidence="3">3.2.1.39</ecNumber>
    </recommendedName>
    <alternativeName>
        <fullName evidence="8">(1-&gt;3)-beta-glucan endohydrolase</fullName>
    </alternativeName>
    <alternativeName>
        <fullName evidence="9">Beta-1,3-endoglucanase</fullName>
    </alternativeName>
</protein>
<dbReference type="InterPro" id="IPR012946">
    <property type="entry name" value="X8"/>
</dbReference>
<evidence type="ECO:0000256" key="5">
    <source>
        <dbReference type="ARBA" id="ARBA00022801"/>
    </source>
</evidence>
<feature type="signal peptide" evidence="12">
    <location>
        <begin position="1"/>
        <end position="26"/>
    </location>
</feature>
<dbReference type="GO" id="GO:0005975">
    <property type="term" value="P:carbohydrate metabolic process"/>
    <property type="evidence" value="ECO:0007669"/>
    <property type="project" value="InterPro"/>
</dbReference>
<evidence type="ECO:0000256" key="7">
    <source>
        <dbReference type="ARBA" id="ARBA00023295"/>
    </source>
</evidence>
<evidence type="ECO:0000313" key="15">
    <source>
        <dbReference type="Proteomes" id="UP000634136"/>
    </source>
</evidence>
<evidence type="ECO:0000256" key="2">
    <source>
        <dbReference type="ARBA" id="ARBA00008773"/>
    </source>
</evidence>
<dbReference type="Proteomes" id="UP000634136">
    <property type="component" value="Unassembled WGS sequence"/>
</dbReference>
<comment type="similarity">
    <text evidence="2 10">Belongs to the glycosyl hydrolase 17 family.</text>
</comment>
<keyword evidence="6" id="KW-1015">Disulfide bond</keyword>
<dbReference type="InterPro" id="IPR044965">
    <property type="entry name" value="Glyco_hydro_17_plant"/>
</dbReference>
<dbReference type="InterPro" id="IPR017853">
    <property type="entry name" value="GH"/>
</dbReference>
<evidence type="ECO:0000256" key="10">
    <source>
        <dbReference type="RuleBase" id="RU004335"/>
    </source>
</evidence>
<dbReference type="SUPFAM" id="SSF51445">
    <property type="entry name" value="(Trans)glycosidases"/>
    <property type="match status" value="1"/>
</dbReference>
<keyword evidence="7" id="KW-0326">Glycosidase</keyword>
<feature type="domain" description="X8" evidence="13">
    <location>
        <begin position="374"/>
        <end position="457"/>
    </location>
</feature>
<dbReference type="FunFam" id="3.20.20.80:FF:000008">
    <property type="entry name" value="Glucan endo-1,3-beta-glucosidase 5"/>
    <property type="match status" value="1"/>
</dbReference>
<dbReference type="EMBL" id="JAAIUW010000004">
    <property type="protein sequence ID" value="KAF7834210.1"/>
    <property type="molecule type" value="Genomic_DNA"/>
</dbReference>
<keyword evidence="15" id="KW-1185">Reference proteome</keyword>
<evidence type="ECO:0000256" key="11">
    <source>
        <dbReference type="SAM" id="Phobius"/>
    </source>
</evidence>
<sequence length="488" mass="54028">MVRAEFLIWTCCCLVLVLSRFHVVRGAQSIAGLGVNWGSLASHPMKPSIVVKMLKDNGIKKIKLFDSESYTLDAFVGTDIEVMVGIPNDQLSRFATTYEEAEDWVQQDITKYMHDGGVNIRRRYVAVGNEPFLKSYNGSFLKSTFPAMQNVQKALEASGIANKIKVTVPLNADVYTSTSNNPSDGEFRKDTHDVMLKIVRFLNDHKSPFLVNIYPFLSLYESNHFPHEFAFFDGGKSIDDNNAHYTNVFDANFDTLVSSLKRAGFPNTKIIVGEVGWPTDGDKNANPENAKRFYKGLMKKLGNKEGTPLHSNPIEAYLFALFDEDQKSIQPGTFERHWGIFRKDGAPKFEVDFSGQGRERMPVGAQGVVYQARQWCVVSPDESDTGRVGGALGYACQSADCTSLANGGSCADLDVVGRASFALNQYFQVRDQSEEACDFEGVGEIVKEDPTRGKCFFPIEIVSGTNGGILKVGYVVGGLVLGFFFFIL</sequence>
<evidence type="ECO:0000256" key="9">
    <source>
        <dbReference type="ARBA" id="ARBA00033417"/>
    </source>
</evidence>
<dbReference type="InterPro" id="IPR000490">
    <property type="entry name" value="Glyco_hydro_17"/>
</dbReference>
<dbReference type="Pfam" id="PF00332">
    <property type="entry name" value="Glyco_hydro_17"/>
    <property type="match status" value="1"/>
</dbReference>
<feature type="chain" id="PRO_5032573299" description="glucan endo-1,3-beta-D-glucosidase" evidence="12">
    <location>
        <begin position="27"/>
        <end position="488"/>
    </location>
</feature>
<evidence type="ECO:0000256" key="12">
    <source>
        <dbReference type="SAM" id="SignalP"/>
    </source>
</evidence>
<evidence type="ECO:0000313" key="14">
    <source>
        <dbReference type="EMBL" id="KAF7834210.1"/>
    </source>
</evidence>
<comment type="catalytic activity">
    <reaction evidence="1">
        <text>Hydrolysis of (1-&gt;3)-beta-D-glucosidic linkages in (1-&gt;3)-beta-D-glucans.</text>
        <dbReference type="EC" id="3.2.1.39"/>
    </reaction>
</comment>
<dbReference type="EC" id="3.2.1.39" evidence="3"/>
<dbReference type="OrthoDB" id="408788at2759"/>
<feature type="transmembrane region" description="Helical" evidence="11">
    <location>
        <begin position="468"/>
        <end position="487"/>
    </location>
</feature>
<dbReference type="SMART" id="SM00768">
    <property type="entry name" value="X8"/>
    <property type="match status" value="1"/>
</dbReference>
<evidence type="ECO:0000256" key="3">
    <source>
        <dbReference type="ARBA" id="ARBA00012780"/>
    </source>
</evidence>
<comment type="caution">
    <text evidence="14">The sequence shown here is derived from an EMBL/GenBank/DDBJ whole genome shotgun (WGS) entry which is preliminary data.</text>
</comment>
<dbReference type="AlphaFoldDB" id="A0A835C9G3"/>
<gene>
    <name evidence="14" type="ORF">G2W53_009069</name>
</gene>
<accession>A0A835C9G3</accession>
<organism evidence="14 15">
    <name type="scientific">Senna tora</name>
    <dbReference type="NCBI Taxonomy" id="362788"/>
    <lineage>
        <taxon>Eukaryota</taxon>
        <taxon>Viridiplantae</taxon>
        <taxon>Streptophyta</taxon>
        <taxon>Embryophyta</taxon>
        <taxon>Tracheophyta</taxon>
        <taxon>Spermatophyta</taxon>
        <taxon>Magnoliopsida</taxon>
        <taxon>eudicotyledons</taxon>
        <taxon>Gunneridae</taxon>
        <taxon>Pentapetalae</taxon>
        <taxon>rosids</taxon>
        <taxon>fabids</taxon>
        <taxon>Fabales</taxon>
        <taxon>Fabaceae</taxon>
        <taxon>Caesalpinioideae</taxon>
        <taxon>Cassia clade</taxon>
        <taxon>Senna</taxon>
    </lineage>
</organism>
<dbReference type="GO" id="GO:0042973">
    <property type="term" value="F:glucan endo-1,3-beta-D-glucosidase activity"/>
    <property type="evidence" value="ECO:0007669"/>
    <property type="project" value="UniProtKB-EC"/>
</dbReference>
<evidence type="ECO:0000256" key="8">
    <source>
        <dbReference type="ARBA" id="ARBA00033335"/>
    </source>
</evidence>
<evidence type="ECO:0000256" key="4">
    <source>
        <dbReference type="ARBA" id="ARBA00022729"/>
    </source>
</evidence>